<dbReference type="STRING" id="1079994.SAMN04488565_2922"/>
<dbReference type="Proteomes" id="UP000182690">
    <property type="component" value="Unassembled WGS sequence"/>
</dbReference>
<dbReference type="AlphaFoldDB" id="A0A1H1BMS7"/>
<evidence type="ECO:0000313" key="2">
    <source>
        <dbReference type="Proteomes" id="UP000182690"/>
    </source>
</evidence>
<sequence length="48" mass="5207">MPDLDDEWLQRLGESANANTGMILTEKDGSLARAEAADTPYPGNLRDS</sequence>
<protein>
    <submittedName>
        <fullName evidence="1">Uncharacterized protein</fullName>
    </submittedName>
</protein>
<evidence type="ECO:0000313" key="1">
    <source>
        <dbReference type="EMBL" id="SDQ53169.1"/>
    </source>
</evidence>
<gene>
    <name evidence="1" type="ORF">SAMN04488565_2922</name>
</gene>
<accession>A0A1H1BMS7</accession>
<name>A0A1H1BMS7_9MICO</name>
<reference evidence="1 2" key="1">
    <citation type="submission" date="2016-10" db="EMBL/GenBank/DDBJ databases">
        <authorList>
            <person name="de Groot N.N."/>
        </authorList>
    </citation>
    <scope>NUCLEOTIDE SEQUENCE [LARGE SCALE GENOMIC DNA]</scope>
    <source>
        <strain evidence="1 2">DSM 22788</strain>
    </source>
</reference>
<organism evidence="1 2">
    <name type="scientific">Leucobacter chromiiresistens</name>
    <dbReference type="NCBI Taxonomy" id="1079994"/>
    <lineage>
        <taxon>Bacteria</taxon>
        <taxon>Bacillati</taxon>
        <taxon>Actinomycetota</taxon>
        <taxon>Actinomycetes</taxon>
        <taxon>Micrococcales</taxon>
        <taxon>Microbacteriaceae</taxon>
        <taxon>Leucobacter</taxon>
    </lineage>
</organism>
<proteinExistence type="predicted"/>
<dbReference type="RefSeq" id="WP_231291538.1">
    <property type="nucleotide sequence ID" value="NZ_FNKB01000002.1"/>
</dbReference>
<dbReference type="EMBL" id="FNKB01000002">
    <property type="protein sequence ID" value="SDQ53169.1"/>
    <property type="molecule type" value="Genomic_DNA"/>
</dbReference>